<comment type="caution">
    <text evidence="1">The sequence shown here is derived from an EMBL/GenBank/DDBJ whole genome shotgun (WGS) entry which is preliminary data.</text>
</comment>
<gene>
    <name evidence="1" type="ORF">EYF80_026097</name>
</gene>
<sequence length="90" mass="10191">MVMKDQHPCKQELISMTKRTGFWTLPVRVVGLKDKRGPLGTKGICDRRGKARCTGPQLMLTTEQQRVDYMCTSCCETSVDTVVTRVRSQL</sequence>
<organism evidence="1 2">
    <name type="scientific">Liparis tanakae</name>
    <name type="common">Tanaka's snailfish</name>
    <dbReference type="NCBI Taxonomy" id="230148"/>
    <lineage>
        <taxon>Eukaryota</taxon>
        <taxon>Metazoa</taxon>
        <taxon>Chordata</taxon>
        <taxon>Craniata</taxon>
        <taxon>Vertebrata</taxon>
        <taxon>Euteleostomi</taxon>
        <taxon>Actinopterygii</taxon>
        <taxon>Neopterygii</taxon>
        <taxon>Teleostei</taxon>
        <taxon>Neoteleostei</taxon>
        <taxon>Acanthomorphata</taxon>
        <taxon>Eupercaria</taxon>
        <taxon>Perciformes</taxon>
        <taxon>Cottioidei</taxon>
        <taxon>Cottales</taxon>
        <taxon>Liparidae</taxon>
        <taxon>Liparis</taxon>
    </lineage>
</organism>
<reference evidence="1 2" key="1">
    <citation type="submission" date="2019-03" db="EMBL/GenBank/DDBJ databases">
        <title>First draft genome of Liparis tanakae, snailfish: a comprehensive survey of snailfish specific genes.</title>
        <authorList>
            <person name="Kim W."/>
            <person name="Song I."/>
            <person name="Jeong J.-H."/>
            <person name="Kim D."/>
            <person name="Kim S."/>
            <person name="Ryu S."/>
            <person name="Song J.Y."/>
            <person name="Lee S.K."/>
        </authorList>
    </citation>
    <scope>NUCLEOTIDE SEQUENCE [LARGE SCALE GENOMIC DNA]</scope>
    <source>
        <tissue evidence="1">Muscle</tissue>
    </source>
</reference>
<protein>
    <submittedName>
        <fullName evidence="1">Uncharacterized protein</fullName>
    </submittedName>
</protein>
<evidence type="ECO:0000313" key="2">
    <source>
        <dbReference type="Proteomes" id="UP000314294"/>
    </source>
</evidence>
<dbReference type="Proteomes" id="UP000314294">
    <property type="component" value="Unassembled WGS sequence"/>
</dbReference>
<dbReference type="EMBL" id="SRLO01000268">
    <property type="protein sequence ID" value="TNN63679.1"/>
    <property type="molecule type" value="Genomic_DNA"/>
</dbReference>
<keyword evidence="2" id="KW-1185">Reference proteome</keyword>
<name>A0A4Z2HCW9_9TELE</name>
<dbReference type="AlphaFoldDB" id="A0A4Z2HCW9"/>
<evidence type="ECO:0000313" key="1">
    <source>
        <dbReference type="EMBL" id="TNN63679.1"/>
    </source>
</evidence>
<proteinExistence type="predicted"/>
<accession>A0A4Z2HCW9</accession>